<evidence type="ECO:0000256" key="2">
    <source>
        <dbReference type="ARBA" id="ARBA00005011"/>
    </source>
</evidence>
<keyword evidence="6 9" id="KW-0808">Transferase</keyword>
<dbReference type="InterPro" id="IPR015422">
    <property type="entry name" value="PyrdxlP-dep_Trfase_small"/>
</dbReference>
<dbReference type="Gene3D" id="3.90.1150.10">
    <property type="entry name" value="Aspartate Aminotransferase, domain 1"/>
    <property type="match status" value="1"/>
</dbReference>
<comment type="caution">
    <text evidence="11">The sequence shown here is derived from an EMBL/GenBank/DDBJ whole genome shotgun (WGS) entry which is preliminary data.</text>
</comment>
<dbReference type="CDD" id="cd00609">
    <property type="entry name" value="AAT_like"/>
    <property type="match status" value="1"/>
</dbReference>
<evidence type="ECO:0000256" key="9">
    <source>
        <dbReference type="HAMAP-Rule" id="MF_01023"/>
    </source>
</evidence>
<dbReference type="PANTHER" id="PTHR43643:SF3">
    <property type="entry name" value="HISTIDINOL-PHOSPHATE AMINOTRANSFERASE"/>
    <property type="match status" value="1"/>
</dbReference>
<keyword evidence="7 9" id="KW-0663">Pyridoxal phosphate</keyword>
<name>A0ABT0PK26_9GAMM</name>
<dbReference type="Gene3D" id="3.40.640.10">
    <property type="entry name" value="Type I PLP-dependent aspartate aminotransferase-like (Major domain)"/>
    <property type="match status" value="1"/>
</dbReference>
<comment type="catalytic activity">
    <reaction evidence="8 9">
        <text>L-histidinol phosphate + 2-oxoglutarate = 3-(imidazol-4-yl)-2-oxopropyl phosphate + L-glutamate</text>
        <dbReference type="Rhea" id="RHEA:23744"/>
        <dbReference type="ChEBI" id="CHEBI:16810"/>
        <dbReference type="ChEBI" id="CHEBI:29985"/>
        <dbReference type="ChEBI" id="CHEBI:57766"/>
        <dbReference type="ChEBI" id="CHEBI:57980"/>
        <dbReference type="EC" id="2.6.1.9"/>
    </reaction>
</comment>
<feature type="domain" description="Aminotransferase class I/classII large" evidence="10">
    <location>
        <begin position="39"/>
        <end position="363"/>
    </location>
</feature>
<evidence type="ECO:0000256" key="5">
    <source>
        <dbReference type="ARBA" id="ARBA00022576"/>
    </source>
</evidence>
<evidence type="ECO:0000256" key="6">
    <source>
        <dbReference type="ARBA" id="ARBA00022679"/>
    </source>
</evidence>
<keyword evidence="9" id="KW-0028">Amino-acid biosynthesis</keyword>
<evidence type="ECO:0000256" key="1">
    <source>
        <dbReference type="ARBA" id="ARBA00001933"/>
    </source>
</evidence>
<dbReference type="GO" id="GO:0004400">
    <property type="term" value="F:histidinol-phosphate transaminase activity"/>
    <property type="evidence" value="ECO:0007669"/>
    <property type="project" value="UniProtKB-EC"/>
</dbReference>
<dbReference type="Pfam" id="PF00155">
    <property type="entry name" value="Aminotran_1_2"/>
    <property type="match status" value="1"/>
</dbReference>
<comment type="cofactor">
    <cofactor evidence="1 9">
        <name>pyridoxal 5'-phosphate</name>
        <dbReference type="ChEBI" id="CHEBI:597326"/>
    </cofactor>
</comment>
<sequence>MTCDFLTLANAGVQKLQPYQPGKPVSELARELGLEEASIVKLASNENPLGPSPVVLDAIRAEFNDLTRYPDGSGYQLKQTLARKLGVEPETITLGNGSNDVLDLLVRAWVAPGDEVIFSEHAFAVYPISTLAASGVPVQVPAVDYGHDLDAMATAVTDKTRIIFIANPNNPTGTWLLHSAIDAFLAKIPEHVLVVLDEAYCEYIEEPEYPNGLQWLNQYPNLVVTRTFSKIYGLAGLRIGFSVSSQEIAGVLNRVRQPFNVNSLALAAAEKALDDDEYVKRSRDLNRKGLADLEQGLKALGLDFIPSLGNFITFDTGSSGDKVFQELLKLGVIVRPITGYGLPRHLRVSVGTESENRRFLEALPAALKSAAGGSVVK</sequence>
<feature type="modified residue" description="N6-(pyridoxal phosphate)lysine" evidence="9">
    <location>
        <position position="230"/>
    </location>
</feature>
<keyword evidence="12" id="KW-1185">Reference proteome</keyword>
<evidence type="ECO:0000313" key="11">
    <source>
        <dbReference type="EMBL" id="MCL6271331.1"/>
    </source>
</evidence>
<evidence type="ECO:0000256" key="8">
    <source>
        <dbReference type="ARBA" id="ARBA00047481"/>
    </source>
</evidence>
<keyword evidence="5 9" id="KW-0032">Aminotransferase</keyword>
<comment type="similarity">
    <text evidence="3 9">Belongs to the class-II pyridoxal-phosphate-dependent aminotransferase family. Histidinol-phosphate aminotransferase subfamily.</text>
</comment>
<evidence type="ECO:0000256" key="4">
    <source>
        <dbReference type="ARBA" id="ARBA00011738"/>
    </source>
</evidence>
<dbReference type="PANTHER" id="PTHR43643">
    <property type="entry name" value="HISTIDINOL-PHOSPHATE AMINOTRANSFERASE 2"/>
    <property type="match status" value="1"/>
</dbReference>
<evidence type="ECO:0000259" key="10">
    <source>
        <dbReference type="Pfam" id="PF00155"/>
    </source>
</evidence>
<dbReference type="InterPro" id="IPR005861">
    <property type="entry name" value="HisP_aminotrans"/>
</dbReference>
<dbReference type="InterPro" id="IPR015424">
    <property type="entry name" value="PyrdxlP-dep_Trfase"/>
</dbReference>
<dbReference type="InterPro" id="IPR015421">
    <property type="entry name" value="PyrdxlP-dep_Trfase_major"/>
</dbReference>
<dbReference type="InterPro" id="IPR004839">
    <property type="entry name" value="Aminotransferase_I/II_large"/>
</dbReference>
<dbReference type="HAMAP" id="MF_01023">
    <property type="entry name" value="HisC_aminotrans_2"/>
    <property type="match status" value="1"/>
</dbReference>
<dbReference type="EMBL" id="JAMFLX010000023">
    <property type="protein sequence ID" value="MCL6271331.1"/>
    <property type="molecule type" value="Genomic_DNA"/>
</dbReference>
<dbReference type="RefSeq" id="WP_249700882.1">
    <property type="nucleotide sequence ID" value="NZ_JAMFLX010000023.1"/>
</dbReference>
<dbReference type="InterPro" id="IPR050106">
    <property type="entry name" value="HistidinolP_aminotransfase"/>
</dbReference>
<dbReference type="SUPFAM" id="SSF53383">
    <property type="entry name" value="PLP-dependent transferases"/>
    <property type="match status" value="1"/>
</dbReference>
<dbReference type="NCBIfam" id="TIGR01141">
    <property type="entry name" value="hisC"/>
    <property type="match status" value="1"/>
</dbReference>
<proteinExistence type="inferred from homology"/>
<evidence type="ECO:0000313" key="12">
    <source>
        <dbReference type="Proteomes" id="UP001203338"/>
    </source>
</evidence>
<accession>A0ABT0PK26</accession>
<comment type="pathway">
    <text evidence="2 9">Amino-acid biosynthesis; L-histidine biosynthesis; L-histidine from 5-phospho-alpha-D-ribose 1-diphosphate: step 7/9.</text>
</comment>
<gene>
    <name evidence="9 11" type="primary">hisC</name>
    <name evidence="11" type="ORF">M3P05_15510</name>
</gene>
<dbReference type="Proteomes" id="UP001203338">
    <property type="component" value="Unassembled WGS sequence"/>
</dbReference>
<organism evidence="11 12">
    <name type="scientific">Parendozoicomonas callyspongiae</name>
    <dbReference type="NCBI Taxonomy" id="2942213"/>
    <lineage>
        <taxon>Bacteria</taxon>
        <taxon>Pseudomonadati</taxon>
        <taxon>Pseudomonadota</taxon>
        <taxon>Gammaproteobacteria</taxon>
        <taxon>Oceanospirillales</taxon>
        <taxon>Endozoicomonadaceae</taxon>
        <taxon>Parendozoicomonas</taxon>
    </lineage>
</organism>
<evidence type="ECO:0000256" key="7">
    <source>
        <dbReference type="ARBA" id="ARBA00022898"/>
    </source>
</evidence>
<reference evidence="11 12" key="1">
    <citation type="submission" date="2022-05" db="EMBL/GenBank/DDBJ databases">
        <authorList>
            <person name="Park J.-S."/>
        </authorList>
    </citation>
    <scope>NUCLEOTIDE SEQUENCE [LARGE SCALE GENOMIC DNA]</scope>
    <source>
        <strain evidence="11 12">2012CJ34-2</strain>
    </source>
</reference>
<comment type="subunit">
    <text evidence="4 9">Homodimer.</text>
</comment>
<dbReference type="EC" id="2.6.1.9" evidence="9"/>
<evidence type="ECO:0000256" key="3">
    <source>
        <dbReference type="ARBA" id="ARBA00007970"/>
    </source>
</evidence>
<keyword evidence="9" id="KW-0368">Histidine biosynthesis</keyword>
<protein>
    <recommendedName>
        <fullName evidence="9">Histidinol-phosphate aminotransferase</fullName>
        <ecNumber evidence="9">2.6.1.9</ecNumber>
    </recommendedName>
    <alternativeName>
        <fullName evidence="9">Imidazole acetol-phosphate transaminase</fullName>
    </alternativeName>
</protein>